<evidence type="ECO:0000313" key="5">
    <source>
        <dbReference type="EMBL" id="MBI2677509.1"/>
    </source>
</evidence>
<dbReference type="PANTHER" id="PTHR37423">
    <property type="entry name" value="SOLUBLE LYTIC MUREIN TRANSGLYCOSYLASE-RELATED"/>
    <property type="match status" value="1"/>
</dbReference>
<dbReference type="InterPro" id="IPR008258">
    <property type="entry name" value="Transglycosylase_SLT_dom_1"/>
</dbReference>
<dbReference type="InterPro" id="IPR019734">
    <property type="entry name" value="TPR_rpt"/>
</dbReference>
<protein>
    <submittedName>
        <fullName evidence="5">Transglycosylase SLT domain-containing protein</fullName>
    </submittedName>
</protein>
<dbReference type="PANTHER" id="PTHR37423:SF2">
    <property type="entry name" value="MEMBRANE-BOUND LYTIC MUREIN TRANSGLYCOSYLASE C"/>
    <property type="match status" value="1"/>
</dbReference>
<dbReference type="Gene3D" id="1.10.530.10">
    <property type="match status" value="1"/>
</dbReference>
<dbReference type="CDD" id="cd13401">
    <property type="entry name" value="Slt70-like"/>
    <property type="match status" value="1"/>
</dbReference>
<comment type="caution">
    <text evidence="5">The sequence shown here is derived from an EMBL/GenBank/DDBJ whole genome shotgun (WGS) entry which is preliminary data.</text>
</comment>
<dbReference type="InterPro" id="IPR011990">
    <property type="entry name" value="TPR-like_helical_dom_sf"/>
</dbReference>
<accession>A0A932A6C6</accession>
<evidence type="ECO:0000256" key="1">
    <source>
        <dbReference type="ARBA" id="ARBA00007734"/>
    </source>
</evidence>
<feature type="signal peptide" evidence="3">
    <location>
        <begin position="1"/>
        <end position="21"/>
    </location>
</feature>
<dbReference type="GO" id="GO:0042597">
    <property type="term" value="C:periplasmic space"/>
    <property type="evidence" value="ECO:0007669"/>
    <property type="project" value="InterPro"/>
</dbReference>
<dbReference type="InterPro" id="IPR000189">
    <property type="entry name" value="Transglyc_AS"/>
</dbReference>
<comment type="similarity">
    <text evidence="1">Belongs to the transglycosylase Slt family.</text>
</comment>
<organism evidence="5 6">
    <name type="scientific">Candidatus Korobacter versatilis</name>
    <dbReference type="NCBI Taxonomy" id="658062"/>
    <lineage>
        <taxon>Bacteria</taxon>
        <taxon>Pseudomonadati</taxon>
        <taxon>Acidobacteriota</taxon>
        <taxon>Terriglobia</taxon>
        <taxon>Terriglobales</taxon>
        <taxon>Candidatus Korobacteraceae</taxon>
        <taxon>Candidatus Korobacter</taxon>
    </lineage>
</organism>
<evidence type="ECO:0000256" key="3">
    <source>
        <dbReference type="SAM" id="SignalP"/>
    </source>
</evidence>
<feature type="domain" description="Transglycosylase SLT" evidence="4">
    <location>
        <begin position="603"/>
        <end position="710"/>
    </location>
</feature>
<proteinExistence type="inferred from homology"/>
<dbReference type="GO" id="GO:0000270">
    <property type="term" value="P:peptidoglycan metabolic process"/>
    <property type="evidence" value="ECO:0007669"/>
    <property type="project" value="InterPro"/>
</dbReference>
<evidence type="ECO:0000256" key="2">
    <source>
        <dbReference type="ARBA" id="ARBA00022729"/>
    </source>
</evidence>
<dbReference type="GO" id="GO:0008933">
    <property type="term" value="F:peptidoglycan lytic transglycosylase activity"/>
    <property type="evidence" value="ECO:0007669"/>
    <property type="project" value="InterPro"/>
</dbReference>
<reference evidence="5" key="1">
    <citation type="submission" date="2020-07" db="EMBL/GenBank/DDBJ databases">
        <title>Huge and variable diversity of episymbiotic CPR bacteria and DPANN archaea in groundwater ecosystems.</title>
        <authorList>
            <person name="He C.Y."/>
            <person name="Keren R."/>
            <person name="Whittaker M."/>
            <person name="Farag I.F."/>
            <person name="Doudna J."/>
            <person name="Cate J.H.D."/>
            <person name="Banfield J.F."/>
        </authorList>
    </citation>
    <scope>NUCLEOTIDE SEQUENCE</scope>
    <source>
        <strain evidence="5">NC_groundwater_580_Pr5_B-0.1um_64_19</strain>
    </source>
</reference>
<dbReference type="SUPFAM" id="SSF53955">
    <property type="entry name" value="Lysozyme-like"/>
    <property type="match status" value="1"/>
</dbReference>
<dbReference type="GO" id="GO:0004553">
    <property type="term" value="F:hydrolase activity, hydrolyzing O-glycosyl compounds"/>
    <property type="evidence" value="ECO:0007669"/>
    <property type="project" value="InterPro"/>
</dbReference>
<dbReference type="SUPFAM" id="SSF48452">
    <property type="entry name" value="TPR-like"/>
    <property type="match status" value="1"/>
</dbReference>
<dbReference type="AlphaFoldDB" id="A0A932A6C6"/>
<dbReference type="PROSITE" id="PS00922">
    <property type="entry name" value="TRANSGLYCOSYLASE"/>
    <property type="match status" value="1"/>
</dbReference>
<evidence type="ECO:0000259" key="4">
    <source>
        <dbReference type="Pfam" id="PF01464"/>
    </source>
</evidence>
<dbReference type="SUPFAM" id="SSF48435">
    <property type="entry name" value="Bacterial muramidases"/>
    <property type="match status" value="1"/>
</dbReference>
<dbReference type="EMBL" id="JACPNR010000004">
    <property type="protein sequence ID" value="MBI2677509.1"/>
    <property type="molecule type" value="Genomic_DNA"/>
</dbReference>
<dbReference type="GO" id="GO:0016020">
    <property type="term" value="C:membrane"/>
    <property type="evidence" value="ECO:0007669"/>
    <property type="project" value="InterPro"/>
</dbReference>
<keyword evidence="2 3" id="KW-0732">Signal</keyword>
<dbReference type="Proteomes" id="UP000779809">
    <property type="component" value="Unassembled WGS sequence"/>
</dbReference>
<dbReference type="Pfam" id="PF01464">
    <property type="entry name" value="SLT"/>
    <property type="match status" value="1"/>
</dbReference>
<dbReference type="InterPro" id="IPR008939">
    <property type="entry name" value="Lytic_TGlycosylase_superhlx_U"/>
</dbReference>
<gene>
    <name evidence="5" type="ORF">HYX28_01865</name>
</gene>
<dbReference type="Gene3D" id="1.25.40.10">
    <property type="entry name" value="Tetratricopeptide repeat domain"/>
    <property type="match status" value="2"/>
</dbReference>
<dbReference type="InterPro" id="IPR023346">
    <property type="entry name" value="Lysozyme-like_dom_sf"/>
</dbReference>
<feature type="chain" id="PRO_5036997063" evidence="3">
    <location>
        <begin position="22"/>
        <end position="746"/>
    </location>
</feature>
<name>A0A932A6C6_9BACT</name>
<evidence type="ECO:0000313" key="6">
    <source>
        <dbReference type="Proteomes" id="UP000779809"/>
    </source>
</evidence>
<sequence>MRTRLLILTLLLSLPGSFLIAQSSSAKKSSRTTKKKKQPASTKATKAERATRLQQAFIASADLKSMASQLFDTHSAAAYKGVEGYARKHDGDDAGALAWLVLGYAYITDDQPQQAIAALTAAQKHAGEMGDYVEYLLGQALQATGRQADAARTLKDFSQRYPRSLLVQDAAVIEANALIATGLPDQAAAALEARRAPARADVELVLGRAYEKSSKNAKAAESFRLIYYTMPLSGQADSANTELQLLSSVELPSVSHELRRRRAELLYQGRQYANSADEYRGLLDNAPSADLRRLQVAYGTALYKAGRYKDARLVLEQVADAADEINAQRIFYLSELTKDDSKRWVALVNQLRDTAPASPWLSEALLAAGNRALLRKDYGNALSFYQEAWTRSPQGKYASYAHWKNAWLVFRMNRTGDAKRLFEEQISNYPAGIEVPAALYWRARLGEEGGESAKARAYYLKLIERYKFFYYGELASERLRKLKYDGPPANDLVLAKVPPLLPALFAAVAPAENVRVQRALVLENGSLLEFAIRELQAAGSDPVTSLWAQTRIARIYLSQDREYRALQVLKRAIPSYYSYEISQMPRPVWEVLFPKIYWPDLTKHATANNLDPFLVAALIRQESEFNPSAVSRANAIGLMQLLPSVGKKLAKDLKLKGYSNSQLTVPNVNLQLGSTYFRQMLDKYDGQVEYALAAYNAGSDRVQDWRGEPYRDIVEFVENIPFTETREYVQAIQRNVGVYRRLYATP</sequence>
<dbReference type="Pfam" id="PF13174">
    <property type="entry name" value="TPR_6"/>
    <property type="match status" value="2"/>
</dbReference>